<reference evidence="2" key="1">
    <citation type="submission" date="2014-09" db="EMBL/GenBank/DDBJ databases">
        <authorList>
            <person name="Mudge J."/>
            <person name="Ramaraj T."/>
            <person name="Lindquist I.E."/>
            <person name="Bharti A.K."/>
            <person name="Sundararajan A."/>
            <person name="Cameron C.T."/>
            <person name="Woodward J.E."/>
            <person name="May G.D."/>
            <person name="Brubaker C."/>
            <person name="Broadhvest J."/>
            <person name="Wilkins T.A."/>
        </authorList>
    </citation>
    <scope>NUCLEOTIDE SEQUENCE</scope>
    <source>
        <strain evidence="2">cv. AKA8401</strain>
    </source>
</reference>
<protein>
    <submittedName>
        <fullName evidence="1">Uncharacterized protein</fullName>
    </submittedName>
</protein>
<proteinExistence type="predicted"/>
<dbReference type="AlphaFoldDB" id="A0A0B0PPW7"/>
<dbReference type="Proteomes" id="UP000032142">
    <property type="component" value="Unassembled WGS sequence"/>
</dbReference>
<organism evidence="1 2">
    <name type="scientific">Gossypium arboreum</name>
    <name type="common">Tree cotton</name>
    <name type="synonym">Gossypium nanking</name>
    <dbReference type="NCBI Taxonomy" id="29729"/>
    <lineage>
        <taxon>Eukaryota</taxon>
        <taxon>Viridiplantae</taxon>
        <taxon>Streptophyta</taxon>
        <taxon>Embryophyta</taxon>
        <taxon>Tracheophyta</taxon>
        <taxon>Spermatophyta</taxon>
        <taxon>Magnoliopsida</taxon>
        <taxon>eudicotyledons</taxon>
        <taxon>Gunneridae</taxon>
        <taxon>Pentapetalae</taxon>
        <taxon>rosids</taxon>
        <taxon>malvids</taxon>
        <taxon>Malvales</taxon>
        <taxon>Malvaceae</taxon>
        <taxon>Malvoideae</taxon>
        <taxon>Gossypium</taxon>
    </lineage>
</organism>
<dbReference type="EMBL" id="KN439663">
    <property type="protein sequence ID" value="KHG27045.1"/>
    <property type="molecule type" value="Genomic_DNA"/>
</dbReference>
<evidence type="ECO:0000313" key="1">
    <source>
        <dbReference type="EMBL" id="KHG27045.1"/>
    </source>
</evidence>
<name>A0A0B0PPW7_GOSAR</name>
<evidence type="ECO:0000313" key="2">
    <source>
        <dbReference type="Proteomes" id="UP000032142"/>
    </source>
</evidence>
<keyword evidence="2" id="KW-1185">Reference proteome</keyword>
<accession>A0A0B0PPW7</accession>
<gene>
    <name evidence="1" type="ORF">F383_33785</name>
</gene>
<sequence length="47" mass="5394">MAWTSSHEKTTQPCQFGRFKARLKRAQACPYRALVESNSKNANFEGF</sequence>